<comment type="subcellular location">
    <subcellularLocation>
        <location evidence="1">Cell membrane</location>
        <topology evidence="1">Multi-pass membrane protein</topology>
    </subcellularLocation>
</comment>
<evidence type="ECO:0000256" key="2">
    <source>
        <dbReference type="ARBA" id="ARBA00010792"/>
    </source>
</evidence>
<feature type="domain" description="LssY-like C-terminal" evidence="10">
    <location>
        <begin position="506"/>
        <end position="611"/>
    </location>
</feature>
<dbReference type="OrthoDB" id="9780918at2"/>
<feature type="transmembrane region" description="Helical" evidence="7">
    <location>
        <begin position="144"/>
        <end position="166"/>
    </location>
</feature>
<dbReference type="InterPro" id="IPR000326">
    <property type="entry name" value="PAP2/HPO"/>
</dbReference>
<sequence>MESSRWNALIDWIAAHPLAAGAVIFLIAFCDALLIIGVVVPAAPLLFAVGTMVGLGHIDGAYAVACAAFGAFCGDGVSYVAGRRYGDSLKQRWPFAQHPEWLARGDALFRRHGMKSLVIGRFVGAIRPFIPAIAGMLAMPAQRYVLATTAAALLWALAFLLPGWLFGASLDLVAAVAGRLAIVIALVLALVAALWASVFYLWRWLVPHAEGLLAAALDWSHRHPVLGRYSEALIDPRRRESPSLLVFALGLMGAVWGFFQLLVSVHGGDAPSRLDTQANQLMFGLRHPLADPLMGGLSTLGEPLLLIGPVLLAFAWLWWRRQRVAAWHWLAAPLVAALISLLLGWLIELPAPPTAVGPSGHGFPSLPITLAASVYGFFAVLIARELPGRARVWPYVVAALVVGLVGFAQLYLGTHWLSEVLAGASLGLLWTTALGIAYRRRTVRAFWMKPLAALFFGAALLSVMLLAGERSSARLAQWVQPIERQEVALQRWLDADPSLRLPERRNELRDRDAWPLNLQYAGEPARLQSLLEAAGWQRIEPGDWRGLLRMLDDKADAVQLPIMPTTHLGRPESLLMEKPSGVDGDRVVLRLWAAPYRLLPAGEPLWLGTVHTLRYSTRGDGFVRYWAAQPETSPALEQLRADAGAWQAGEADAGVLRLRADAD</sequence>
<evidence type="ECO:0000259" key="8">
    <source>
        <dbReference type="Pfam" id="PF01569"/>
    </source>
</evidence>
<dbReference type="InterPro" id="IPR032816">
    <property type="entry name" value="VTT_dom"/>
</dbReference>
<feature type="transmembrane region" description="Helical" evidence="7">
    <location>
        <begin position="450"/>
        <end position="468"/>
    </location>
</feature>
<keyword evidence="4 7" id="KW-0812">Transmembrane</keyword>
<evidence type="ECO:0000256" key="6">
    <source>
        <dbReference type="ARBA" id="ARBA00023136"/>
    </source>
</evidence>
<dbReference type="AlphaFoldDB" id="A0A1G6UAT8"/>
<feature type="transmembrane region" description="Helical" evidence="7">
    <location>
        <begin position="12"/>
        <end position="40"/>
    </location>
</feature>
<dbReference type="CDD" id="cd03392">
    <property type="entry name" value="PAP2_like_2"/>
    <property type="match status" value="1"/>
</dbReference>
<dbReference type="EMBL" id="FNAG01000002">
    <property type="protein sequence ID" value="SDD38344.1"/>
    <property type="molecule type" value="Genomic_DNA"/>
</dbReference>
<name>A0A1G6UAT8_9GAMM</name>
<dbReference type="Pfam" id="PF14067">
    <property type="entry name" value="LssY_C"/>
    <property type="match status" value="1"/>
</dbReference>
<dbReference type="STRING" id="265719.SAMN04488509_102246"/>
<feature type="transmembrane region" description="Helical" evidence="7">
    <location>
        <begin position="326"/>
        <end position="346"/>
    </location>
</feature>
<proteinExistence type="inferred from homology"/>
<evidence type="ECO:0000256" key="4">
    <source>
        <dbReference type="ARBA" id="ARBA00022692"/>
    </source>
</evidence>
<comment type="similarity">
    <text evidence="2">Belongs to the DedA family.</text>
</comment>
<evidence type="ECO:0000256" key="1">
    <source>
        <dbReference type="ARBA" id="ARBA00004651"/>
    </source>
</evidence>
<feature type="transmembrane region" description="Helical" evidence="7">
    <location>
        <begin position="60"/>
        <end position="82"/>
    </location>
</feature>
<feature type="transmembrane region" description="Helical" evidence="7">
    <location>
        <begin position="420"/>
        <end position="438"/>
    </location>
</feature>
<accession>A0A1G6UAT8</accession>
<evidence type="ECO:0000256" key="7">
    <source>
        <dbReference type="SAM" id="Phobius"/>
    </source>
</evidence>
<evidence type="ECO:0000313" key="11">
    <source>
        <dbReference type="EMBL" id="SDD38344.1"/>
    </source>
</evidence>
<organism evidence="11 12">
    <name type="scientific">Aquimonas voraii</name>
    <dbReference type="NCBI Taxonomy" id="265719"/>
    <lineage>
        <taxon>Bacteria</taxon>
        <taxon>Pseudomonadati</taxon>
        <taxon>Pseudomonadota</taxon>
        <taxon>Gammaproteobacteria</taxon>
        <taxon>Lysobacterales</taxon>
        <taxon>Lysobacteraceae</taxon>
        <taxon>Aquimonas</taxon>
    </lineage>
</organism>
<dbReference type="Pfam" id="PF09335">
    <property type="entry name" value="VTT_dom"/>
    <property type="match status" value="1"/>
</dbReference>
<gene>
    <name evidence="11" type="ORF">SAMN04488509_102246</name>
</gene>
<dbReference type="Proteomes" id="UP000199603">
    <property type="component" value="Unassembled WGS sequence"/>
</dbReference>
<evidence type="ECO:0000259" key="9">
    <source>
        <dbReference type="Pfam" id="PF09335"/>
    </source>
</evidence>
<dbReference type="RefSeq" id="WP_091240034.1">
    <property type="nucleotide sequence ID" value="NZ_FNAG01000002.1"/>
</dbReference>
<dbReference type="InterPro" id="IPR036938">
    <property type="entry name" value="PAP2/HPO_sf"/>
</dbReference>
<feature type="transmembrane region" description="Helical" evidence="7">
    <location>
        <begin position="300"/>
        <end position="319"/>
    </location>
</feature>
<evidence type="ECO:0000259" key="10">
    <source>
        <dbReference type="Pfam" id="PF14067"/>
    </source>
</evidence>
<dbReference type="Gene3D" id="1.20.144.10">
    <property type="entry name" value="Phosphatidic acid phosphatase type 2/haloperoxidase"/>
    <property type="match status" value="1"/>
</dbReference>
<evidence type="ECO:0000256" key="5">
    <source>
        <dbReference type="ARBA" id="ARBA00022989"/>
    </source>
</evidence>
<dbReference type="Pfam" id="PF01569">
    <property type="entry name" value="PAP2"/>
    <property type="match status" value="1"/>
</dbReference>
<protein>
    <submittedName>
        <fullName evidence="11">Membrane protein DedA, SNARE-associated domain</fullName>
    </submittedName>
</protein>
<feature type="domain" description="VTT" evidence="9">
    <location>
        <begin position="40"/>
        <end position="164"/>
    </location>
</feature>
<dbReference type="GO" id="GO:0005886">
    <property type="term" value="C:plasma membrane"/>
    <property type="evidence" value="ECO:0007669"/>
    <property type="project" value="UniProtKB-SubCell"/>
</dbReference>
<feature type="domain" description="Phosphatidic acid phosphatase type 2/haloperoxidase" evidence="8">
    <location>
        <begin position="359"/>
        <end position="435"/>
    </location>
</feature>
<keyword evidence="3" id="KW-1003">Cell membrane</keyword>
<keyword evidence="6 7" id="KW-0472">Membrane</keyword>
<feature type="transmembrane region" description="Helical" evidence="7">
    <location>
        <begin position="244"/>
        <end position="263"/>
    </location>
</feature>
<dbReference type="SUPFAM" id="SSF48317">
    <property type="entry name" value="Acid phosphatase/Vanadium-dependent haloperoxidase"/>
    <property type="match status" value="1"/>
</dbReference>
<feature type="transmembrane region" description="Helical" evidence="7">
    <location>
        <begin position="395"/>
        <end position="414"/>
    </location>
</feature>
<keyword evidence="12" id="KW-1185">Reference proteome</keyword>
<evidence type="ECO:0000313" key="12">
    <source>
        <dbReference type="Proteomes" id="UP000199603"/>
    </source>
</evidence>
<reference evidence="11 12" key="1">
    <citation type="submission" date="2016-10" db="EMBL/GenBank/DDBJ databases">
        <authorList>
            <person name="de Groot N.N."/>
        </authorList>
    </citation>
    <scope>NUCLEOTIDE SEQUENCE [LARGE SCALE GENOMIC DNA]</scope>
    <source>
        <strain evidence="11 12">DSM 16957</strain>
    </source>
</reference>
<keyword evidence="5 7" id="KW-1133">Transmembrane helix</keyword>
<dbReference type="InterPro" id="IPR032818">
    <property type="entry name" value="DedA-like"/>
</dbReference>
<feature type="transmembrane region" description="Helical" evidence="7">
    <location>
        <begin position="366"/>
        <end position="383"/>
    </location>
</feature>
<dbReference type="PANTHER" id="PTHR30353">
    <property type="entry name" value="INNER MEMBRANE PROTEIN DEDA-RELATED"/>
    <property type="match status" value="1"/>
</dbReference>
<feature type="transmembrane region" description="Helical" evidence="7">
    <location>
        <begin position="172"/>
        <end position="202"/>
    </location>
</feature>
<dbReference type="InterPro" id="IPR025902">
    <property type="entry name" value="LssY-like-C_dom"/>
</dbReference>
<evidence type="ECO:0000256" key="3">
    <source>
        <dbReference type="ARBA" id="ARBA00022475"/>
    </source>
</evidence>
<dbReference type="PANTHER" id="PTHR30353:SF15">
    <property type="entry name" value="INNER MEMBRANE PROTEIN YABI"/>
    <property type="match status" value="1"/>
</dbReference>